<evidence type="ECO:0000313" key="4">
    <source>
        <dbReference type="Proteomes" id="UP000092443"/>
    </source>
</evidence>
<keyword evidence="1" id="KW-1133">Transmembrane helix</keyword>
<dbReference type="AlphaFoldDB" id="A0A9C6DMW3"/>
<sequence length="457" mass="51401">MLSVQRKLSYFVLIIVCIYLNTSLTSEPENPLIGKCYQCSSSDAKCIEDLANLSKDCSDSSFNRCFTKIDDDGVVTRGCLPKDSTESEGVNYKPCLGDNCNNHTICKMCTEEHEDCFKIDDNNKYNVICDADAQCFSKLINKKVAKGCATSSTCTKDEECVVCTGGICNTGLFPKDRRSCHKCEGQNCDNVTEEMRNYCKNYVKDDHCYTYGDSEQNMQRGCVSDESSNPCPAGGADAKCRTCNDKLNCNDTPYKIHQELKCIKCSYSKDKEQDKNCMDAQNSNKAEACSEKIPFYAKEWCFTHKTSDSFQRGCLYDRMQTEDECNVDNGCTTCNDADGCNREKVSSDFTCIACRSDENPKCRNEANTLPGIKCRTESSLDERCFFGTWRNVVIRGCYVDADERMQYVCADKANPQCSVCEKSNCNIKQIPSNANIFYALSLEWLLFITVFYAVVTH</sequence>
<feature type="transmembrane region" description="Helical" evidence="1">
    <location>
        <begin position="436"/>
        <end position="455"/>
    </location>
</feature>
<feature type="domain" description="DUF753" evidence="3">
    <location>
        <begin position="179"/>
        <end position="250"/>
    </location>
</feature>
<evidence type="ECO:0000256" key="2">
    <source>
        <dbReference type="SAM" id="SignalP"/>
    </source>
</evidence>
<organism evidence="4 5">
    <name type="scientific">Glossina fuscipes</name>
    <dbReference type="NCBI Taxonomy" id="7396"/>
    <lineage>
        <taxon>Eukaryota</taxon>
        <taxon>Metazoa</taxon>
        <taxon>Ecdysozoa</taxon>
        <taxon>Arthropoda</taxon>
        <taxon>Hexapoda</taxon>
        <taxon>Insecta</taxon>
        <taxon>Pterygota</taxon>
        <taxon>Neoptera</taxon>
        <taxon>Endopterygota</taxon>
        <taxon>Diptera</taxon>
        <taxon>Brachycera</taxon>
        <taxon>Muscomorpha</taxon>
        <taxon>Hippoboscoidea</taxon>
        <taxon>Glossinidae</taxon>
        <taxon>Glossina</taxon>
    </lineage>
</organism>
<keyword evidence="4" id="KW-1185">Reference proteome</keyword>
<name>A0A9C6DMW3_9MUSC</name>
<dbReference type="InterPro" id="IPR008472">
    <property type="entry name" value="DUF753"/>
</dbReference>
<feature type="chain" id="PRO_5038339803" evidence="2">
    <location>
        <begin position="26"/>
        <end position="457"/>
    </location>
</feature>
<accession>A0A9C6DMW3</accession>
<dbReference type="PANTHER" id="PTHR21721">
    <property type="entry name" value="GH09876P-RELATED"/>
    <property type="match status" value="1"/>
</dbReference>
<keyword evidence="1" id="KW-0472">Membrane</keyword>
<feature type="domain" description="DUF753" evidence="3">
    <location>
        <begin position="350"/>
        <end position="426"/>
    </location>
</feature>
<dbReference type="RefSeq" id="XP_037894691.1">
    <property type="nucleotide sequence ID" value="XM_038038763.1"/>
</dbReference>
<dbReference type="KEGG" id="gfs:119640609"/>
<dbReference type="GeneID" id="119640609"/>
<dbReference type="Proteomes" id="UP000092443">
    <property type="component" value="Unplaced"/>
</dbReference>
<proteinExistence type="predicted"/>
<keyword evidence="1" id="KW-0812">Transmembrane</keyword>
<dbReference type="Pfam" id="PF05444">
    <property type="entry name" value="DUF753"/>
    <property type="match status" value="3"/>
</dbReference>
<reference evidence="5" key="1">
    <citation type="submission" date="2025-08" db="UniProtKB">
        <authorList>
            <consortium name="RefSeq"/>
        </authorList>
    </citation>
    <scope>IDENTIFICATION</scope>
    <source>
        <tissue evidence="5">Whole body pupa</tissue>
    </source>
</reference>
<evidence type="ECO:0000313" key="5">
    <source>
        <dbReference type="RefSeq" id="XP_037894691.1"/>
    </source>
</evidence>
<evidence type="ECO:0000256" key="1">
    <source>
        <dbReference type="SAM" id="Phobius"/>
    </source>
</evidence>
<gene>
    <name evidence="5" type="primary">LOC119640609</name>
</gene>
<protein>
    <submittedName>
        <fullName evidence="5">Uncharacterized protein LOC119640609 isoform X1</fullName>
    </submittedName>
</protein>
<keyword evidence="2" id="KW-0732">Signal</keyword>
<evidence type="ECO:0000259" key="3">
    <source>
        <dbReference type="Pfam" id="PF05444"/>
    </source>
</evidence>
<feature type="domain" description="DUF753" evidence="3">
    <location>
        <begin position="35"/>
        <end position="101"/>
    </location>
</feature>
<feature type="signal peptide" evidence="2">
    <location>
        <begin position="1"/>
        <end position="25"/>
    </location>
</feature>